<dbReference type="InterPro" id="IPR054252">
    <property type="entry name" value="Pam3_gp18"/>
</dbReference>
<evidence type="ECO:0000313" key="2">
    <source>
        <dbReference type="EMBL" id="DAE18783.1"/>
    </source>
</evidence>
<proteinExistence type="predicted"/>
<accession>A0A8S5QHN4</accession>
<dbReference type="Pfam" id="PF22479">
    <property type="entry name" value="Pam3_gp18"/>
    <property type="match status" value="1"/>
</dbReference>
<dbReference type="EMBL" id="BK015663">
    <property type="protein sequence ID" value="DAE18783.1"/>
    <property type="molecule type" value="Genomic_DNA"/>
</dbReference>
<protein>
    <recommendedName>
        <fullName evidence="1">Cyanophage baseplate Pam3 plug gp18 domain-containing protein</fullName>
    </recommendedName>
</protein>
<evidence type="ECO:0000259" key="1">
    <source>
        <dbReference type="Pfam" id="PF22479"/>
    </source>
</evidence>
<organism evidence="2">
    <name type="scientific">Myoviridae sp. ctK7P4</name>
    <dbReference type="NCBI Taxonomy" id="2825080"/>
    <lineage>
        <taxon>Viruses</taxon>
        <taxon>Duplodnaviria</taxon>
        <taxon>Heunggongvirae</taxon>
        <taxon>Uroviricota</taxon>
        <taxon>Caudoviricetes</taxon>
    </lineage>
</organism>
<feature type="domain" description="Cyanophage baseplate Pam3 plug gp18" evidence="1">
    <location>
        <begin position="4"/>
        <end position="99"/>
    </location>
</feature>
<reference evidence="2" key="1">
    <citation type="journal article" date="2021" name="Proc. Natl. Acad. Sci. U.S.A.">
        <title>A Catalog of Tens of Thousands of Viruses from Human Metagenomes Reveals Hidden Associations with Chronic Diseases.</title>
        <authorList>
            <person name="Tisza M.J."/>
            <person name="Buck C.B."/>
        </authorList>
    </citation>
    <scope>NUCLEOTIDE SEQUENCE</scope>
    <source>
        <strain evidence="2">CtK7P4</strain>
    </source>
</reference>
<name>A0A8S5QHN4_9CAUD</name>
<sequence length="104" mass="11571">MATYRIPLDAGAQSFSIMLGDYQYKLTLVYRDCLYGGWYLDIVRADGEESCLGIPIILGVDLFAQHAYKGLGRLIASLDGGGDRVPTYDDMGSLLILTWRQDDE</sequence>